<evidence type="ECO:0000256" key="2">
    <source>
        <dbReference type="ARBA" id="ARBA00022907"/>
    </source>
</evidence>
<dbReference type="EMBL" id="MCGN01000008">
    <property type="protein sequence ID" value="ORY93812.1"/>
    <property type="molecule type" value="Genomic_DNA"/>
</dbReference>
<evidence type="ECO:0000313" key="7">
    <source>
        <dbReference type="EMBL" id="ORY93812.1"/>
    </source>
</evidence>
<dbReference type="PANTHER" id="PTHR12771">
    <property type="entry name" value="ENGULFMENT AND CELL MOTILITY"/>
    <property type="match status" value="1"/>
</dbReference>
<dbReference type="GO" id="GO:0017124">
    <property type="term" value="F:SH3 domain binding"/>
    <property type="evidence" value="ECO:0007669"/>
    <property type="project" value="UniProtKB-KW"/>
</dbReference>
<protein>
    <submittedName>
        <fullName evidence="7">ELMO/CED-12 family-domain-containing protein</fullName>
    </submittedName>
</protein>
<dbReference type="Pfam" id="PF04727">
    <property type="entry name" value="ELMO_CED12"/>
    <property type="match status" value="1"/>
</dbReference>
<dbReference type="GO" id="GO:0048870">
    <property type="term" value="P:cell motility"/>
    <property type="evidence" value="ECO:0007669"/>
    <property type="project" value="TreeGrafter"/>
</dbReference>
<feature type="region of interest" description="Disordered" evidence="5">
    <location>
        <begin position="492"/>
        <end position="530"/>
    </location>
</feature>
<dbReference type="InterPro" id="IPR001849">
    <property type="entry name" value="PH_domain"/>
</dbReference>
<sequence>MSTESYEFDSTAPAGEAEKLVKRMSAGANLAQSGSIVSKDDKALKIATFSLQKYLQAPEFASEFLERGGLESLCEIIRKASGNTLAYALNSFLSLMAHAASWEALTTDFVSEVAHITATQTLVTICRPGTAILNQIVSNEAFGYATLHDVLQREPELLAILTQRLQSSDYTLCLNSLSLLTAMLKMVTDDHRSELLEGLEKAATRKGVLRLMNDHPSEELKEHLLEFQSALMINVQRRRKTQISVHNPRHAQMLEDIWNAALVADVHVSGARKWKKLGFATEVPHREFGRTGVFGLERMHAFATQQQDLFAEIILEQIHRPEPKRCPIAKASIEVTELLCSYWNINSGYSSAVFEPLLLNFDHIQSTTLQCFCRLFHDMEASTSDFSKVSALVRSQLRATLKSEGVKDIFEFDRVMLGTPYHVIRDRRLKELEWADDLLGREAIRNLRTRLNKQSYEFIKRQRINCLLRGAWFPCPLSSQRIVALATTNSNSSSQINTSASGSGSATSGNTATNALNAMTPSLPGSSSSNTGKRWRYYKLCPSKKVIQFGDFNDKIAPVIRNYEQLPYRLELDRDTVEIKPLGRKASMPIIQDLSFKLVSSASDDGGLQAAEFICSSSEQASEWKDGLSMLLDKGITSKDTAEYLHSLTEIGVRVKLLQIAGDRVEVPHGHVEAPPVPAGLGSGFFYQT</sequence>
<dbReference type="STRING" id="13706.A0A1X2H5R7"/>
<gene>
    <name evidence="7" type="ORF">BCR43DRAFT_461133</name>
</gene>
<dbReference type="SUPFAM" id="SSF48371">
    <property type="entry name" value="ARM repeat"/>
    <property type="match status" value="1"/>
</dbReference>
<dbReference type="OMA" id="CPHMKDL"/>
<accession>A0A1X2H5R7</accession>
<dbReference type="InterPro" id="IPR016024">
    <property type="entry name" value="ARM-type_fold"/>
</dbReference>
<dbReference type="PROSITE" id="PS51335">
    <property type="entry name" value="ELMO"/>
    <property type="match status" value="1"/>
</dbReference>
<evidence type="ECO:0000256" key="1">
    <source>
        <dbReference type="ARBA" id="ARBA00022703"/>
    </source>
</evidence>
<dbReference type="Proteomes" id="UP000242180">
    <property type="component" value="Unassembled WGS sequence"/>
</dbReference>
<dbReference type="Pfam" id="PF11841">
    <property type="entry name" value="ELMO_ARM"/>
    <property type="match status" value="1"/>
</dbReference>
<evidence type="ECO:0000259" key="6">
    <source>
        <dbReference type="PROSITE" id="PS51335"/>
    </source>
</evidence>
<dbReference type="OrthoDB" id="28413at2759"/>
<evidence type="ECO:0000256" key="3">
    <source>
        <dbReference type="ARBA" id="ARBA00023036"/>
    </source>
</evidence>
<dbReference type="InterPro" id="IPR006816">
    <property type="entry name" value="ELMO_dom"/>
</dbReference>
<dbReference type="InterPro" id="IPR011993">
    <property type="entry name" value="PH-like_dom_sf"/>
</dbReference>
<evidence type="ECO:0000313" key="8">
    <source>
        <dbReference type="Proteomes" id="UP000242180"/>
    </source>
</evidence>
<evidence type="ECO:0000256" key="4">
    <source>
        <dbReference type="ARBA" id="ARBA00024863"/>
    </source>
</evidence>
<dbReference type="InterPro" id="IPR011989">
    <property type="entry name" value="ARM-like"/>
</dbReference>
<dbReference type="GO" id="GO:0007015">
    <property type="term" value="P:actin filament organization"/>
    <property type="evidence" value="ECO:0007669"/>
    <property type="project" value="TreeGrafter"/>
</dbReference>
<keyword evidence="2" id="KW-0581">Phagocytosis</keyword>
<dbReference type="GO" id="GO:0006915">
    <property type="term" value="P:apoptotic process"/>
    <property type="evidence" value="ECO:0007669"/>
    <property type="project" value="UniProtKB-KW"/>
</dbReference>
<feature type="compositionally biased region" description="Polar residues" evidence="5">
    <location>
        <begin position="519"/>
        <end position="530"/>
    </location>
</feature>
<keyword evidence="3" id="KW-0729">SH3-binding</keyword>
<reference evidence="7 8" key="1">
    <citation type="submission" date="2016-07" db="EMBL/GenBank/DDBJ databases">
        <title>Pervasive Adenine N6-methylation of Active Genes in Fungi.</title>
        <authorList>
            <consortium name="DOE Joint Genome Institute"/>
            <person name="Mondo S.J."/>
            <person name="Dannebaum R.O."/>
            <person name="Kuo R.C."/>
            <person name="Labutti K."/>
            <person name="Haridas S."/>
            <person name="Kuo A."/>
            <person name="Salamov A."/>
            <person name="Ahrendt S.R."/>
            <person name="Lipzen A."/>
            <person name="Sullivan W."/>
            <person name="Andreopoulos W.B."/>
            <person name="Clum A."/>
            <person name="Lindquist E."/>
            <person name="Daum C."/>
            <person name="Ramamoorthy G.K."/>
            <person name="Gryganskyi A."/>
            <person name="Culley D."/>
            <person name="Magnuson J.K."/>
            <person name="James T.Y."/>
            <person name="O'Malley M.A."/>
            <person name="Stajich J.E."/>
            <person name="Spatafora J.W."/>
            <person name="Visel A."/>
            <person name="Grigoriev I.V."/>
        </authorList>
    </citation>
    <scope>NUCLEOTIDE SEQUENCE [LARGE SCALE GENOMIC DNA]</scope>
    <source>
        <strain evidence="7 8">NRRL 2496</strain>
    </source>
</reference>
<dbReference type="Gene3D" id="1.25.10.10">
    <property type="entry name" value="Leucine-rich Repeat Variant"/>
    <property type="match status" value="1"/>
</dbReference>
<name>A0A1X2H5R7_SYNRA</name>
<dbReference type="PANTHER" id="PTHR12771:SF56">
    <property type="entry name" value="CED-12"/>
    <property type="match status" value="1"/>
</dbReference>
<dbReference type="Pfam" id="PF16457">
    <property type="entry name" value="PH_12"/>
    <property type="match status" value="1"/>
</dbReference>
<dbReference type="Gene3D" id="2.30.29.30">
    <property type="entry name" value="Pleckstrin-homology domain (PH domain)/Phosphotyrosine-binding domain (PTB)"/>
    <property type="match status" value="1"/>
</dbReference>
<evidence type="ECO:0000256" key="5">
    <source>
        <dbReference type="SAM" id="MobiDB-lite"/>
    </source>
</evidence>
<dbReference type="GO" id="GO:0005886">
    <property type="term" value="C:plasma membrane"/>
    <property type="evidence" value="ECO:0007669"/>
    <property type="project" value="TreeGrafter"/>
</dbReference>
<dbReference type="AlphaFoldDB" id="A0A1X2H5R7"/>
<proteinExistence type="predicted"/>
<organism evidence="7 8">
    <name type="scientific">Syncephalastrum racemosum</name>
    <name type="common">Filamentous fungus</name>
    <dbReference type="NCBI Taxonomy" id="13706"/>
    <lineage>
        <taxon>Eukaryota</taxon>
        <taxon>Fungi</taxon>
        <taxon>Fungi incertae sedis</taxon>
        <taxon>Mucoromycota</taxon>
        <taxon>Mucoromycotina</taxon>
        <taxon>Mucoromycetes</taxon>
        <taxon>Mucorales</taxon>
        <taxon>Syncephalastraceae</taxon>
        <taxon>Syncephalastrum</taxon>
    </lineage>
</organism>
<comment type="caution">
    <text evidence="7">The sequence shown here is derived from an EMBL/GenBank/DDBJ whole genome shotgun (WGS) entry which is preliminary data.</text>
</comment>
<dbReference type="InterPro" id="IPR024574">
    <property type="entry name" value="ELMO_ARM"/>
</dbReference>
<dbReference type="InParanoid" id="A0A1X2H5R7"/>
<feature type="domain" description="ELMO" evidence="6">
    <location>
        <begin position="249"/>
        <end position="401"/>
    </location>
</feature>
<keyword evidence="8" id="KW-1185">Reference proteome</keyword>
<feature type="compositionally biased region" description="Low complexity" evidence="5">
    <location>
        <begin position="492"/>
        <end position="518"/>
    </location>
</feature>
<keyword evidence="1" id="KW-0053">Apoptosis</keyword>
<comment type="function">
    <text evidence="4">Involved in cytoskeletal rearrangements required for phagocytosis of apoptotic cells and cell motility. Acts in association with DOCK1 and CRK. Was initially proposed to be required in complex with DOCK1 to activate Rac Rho small GTPases. May enhance the guanine nucleotide exchange factor (GEF) activity of DOCK1.</text>
</comment>
<dbReference type="InterPro" id="IPR050868">
    <property type="entry name" value="ELMO_domain-containing"/>
</dbReference>